<accession>A0A6C0APB5</accession>
<name>A0A6C0APB5_9ZZZZ</name>
<organism evidence="1">
    <name type="scientific">viral metagenome</name>
    <dbReference type="NCBI Taxonomy" id="1070528"/>
    <lineage>
        <taxon>unclassified sequences</taxon>
        <taxon>metagenomes</taxon>
        <taxon>organismal metagenomes</taxon>
    </lineage>
</organism>
<proteinExistence type="predicted"/>
<dbReference type="EMBL" id="MN740731">
    <property type="protein sequence ID" value="QHS81201.1"/>
    <property type="molecule type" value="Genomic_DNA"/>
</dbReference>
<protein>
    <submittedName>
        <fullName evidence="1">Uncharacterized protein</fullName>
    </submittedName>
</protein>
<reference evidence="1" key="1">
    <citation type="journal article" date="2020" name="Nature">
        <title>Giant virus diversity and host interactions through global metagenomics.</title>
        <authorList>
            <person name="Schulz F."/>
            <person name="Roux S."/>
            <person name="Paez-Espino D."/>
            <person name="Jungbluth S."/>
            <person name="Walsh D.A."/>
            <person name="Denef V.J."/>
            <person name="McMahon K.D."/>
            <person name="Konstantinidis K.T."/>
            <person name="Eloe-Fadrosh E.A."/>
            <person name="Kyrpides N.C."/>
            <person name="Woyke T."/>
        </authorList>
    </citation>
    <scope>NUCLEOTIDE SEQUENCE</scope>
    <source>
        <strain evidence="1">GVMAG-S-1101161-73</strain>
    </source>
</reference>
<dbReference type="AlphaFoldDB" id="A0A6C0APB5"/>
<sequence length="64" mass="7350">MLTSAQMKTPRFLQVYKMPPREDEVRQVITDHVIGKLEPSPHLYGDKPEVHLVPIQIPISMLLS</sequence>
<evidence type="ECO:0000313" key="1">
    <source>
        <dbReference type="EMBL" id="QHS81201.1"/>
    </source>
</evidence>